<sequence length="112" mass="12304">MTYLSAAYLLSFPVLTLAVPHPFVAALRDFIAFSSLLPTETRVVLLPAAHPPAVPVSECAAHPSDDTGFDLETTILTRCTPQKSRRCFERGIRISSCRQFTRIFTFDAASST</sequence>
<dbReference type="AlphaFoldDB" id="A0AAN7A3K2"/>
<dbReference type="Proteomes" id="UP001302321">
    <property type="component" value="Unassembled WGS sequence"/>
</dbReference>
<protein>
    <recommendedName>
        <fullName evidence="4">Secreted protein</fullName>
    </recommendedName>
</protein>
<feature type="signal peptide" evidence="1">
    <location>
        <begin position="1"/>
        <end position="18"/>
    </location>
</feature>
<evidence type="ECO:0008006" key="4">
    <source>
        <dbReference type="Google" id="ProtNLM"/>
    </source>
</evidence>
<gene>
    <name evidence="2" type="ORF">QBC36DRAFT_47534</name>
</gene>
<comment type="caution">
    <text evidence="2">The sequence shown here is derived from an EMBL/GenBank/DDBJ whole genome shotgun (WGS) entry which is preliminary data.</text>
</comment>
<evidence type="ECO:0000313" key="3">
    <source>
        <dbReference type="Proteomes" id="UP001302321"/>
    </source>
</evidence>
<dbReference type="EMBL" id="MU866302">
    <property type="protein sequence ID" value="KAK4174081.1"/>
    <property type="molecule type" value="Genomic_DNA"/>
</dbReference>
<keyword evidence="1" id="KW-0732">Signal</keyword>
<reference evidence="2" key="2">
    <citation type="submission" date="2023-05" db="EMBL/GenBank/DDBJ databases">
        <authorList>
            <consortium name="Lawrence Berkeley National Laboratory"/>
            <person name="Steindorff A."/>
            <person name="Hensen N."/>
            <person name="Bonometti L."/>
            <person name="Westerberg I."/>
            <person name="Brannstrom I.O."/>
            <person name="Guillou S."/>
            <person name="Cros-Aarteil S."/>
            <person name="Calhoun S."/>
            <person name="Haridas S."/>
            <person name="Kuo A."/>
            <person name="Mondo S."/>
            <person name="Pangilinan J."/>
            <person name="Riley R."/>
            <person name="Labutti K."/>
            <person name="Andreopoulos B."/>
            <person name="Lipzen A."/>
            <person name="Chen C."/>
            <person name="Yanf M."/>
            <person name="Daum C."/>
            <person name="Ng V."/>
            <person name="Clum A."/>
            <person name="Ohm R."/>
            <person name="Martin F."/>
            <person name="Silar P."/>
            <person name="Natvig D."/>
            <person name="Lalanne C."/>
            <person name="Gautier V."/>
            <person name="Ament-Velasquez S.L."/>
            <person name="Kruys A."/>
            <person name="Hutchinson M.I."/>
            <person name="Powell A.J."/>
            <person name="Barry K."/>
            <person name="Miller A.N."/>
            <person name="Grigoriev I.V."/>
            <person name="Debuchy R."/>
            <person name="Gladieux P."/>
            <person name="Thoren M.H."/>
            <person name="Johannesson H."/>
        </authorList>
    </citation>
    <scope>NUCLEOTIDE SEQUENCE</scope>
    <source>
        <strain evidence="2">CBS 892.96</strain>
    </source>
</reference>
<reference evidence="2" key="1">
    <citation type="journal article" date="2023" name="Mol. Phylogenet. Evol.">
        <title>Genome-scale phylogeny and comparative genomics of the fungal order Sordariales.</title>
        <authorList>
            <person name="Hensen N."/>
            <person name="Bonometti L."/>
            <person name="Westerberg I."/>
            <person name="Brannstrom I.O."/>
            <person name="Guillou S."/>
            <person name="Cros-Aarteil S."/>
            <person name="Calhoun S."/>
            <person name="Haridas S."/>
            <person name="Kuo A."/>
            <person name="Mondo S."/>
            <person name="Pangilinan J."/>
            <person name="Riley R."/>
            <person name="LaButti K."/>
            <person name="Andreopoulos B."/>
            <person name="Lipzen A."/>
            <person name="Chen C."/>
            <person name="Yan M."/>
            <person name="Daum C."/>
            <person name="Ng V."/>
            <person name="Clum A."/>
            <person name="Steindorff A."/>
            <person name="Ohm R.A."/>
            <person name="Martin F."/>
            <person name="Silar P."/>
            <person name="Natvig D.O."/>
            <person name="Lalanne C."/>
            <person name="Gautier V."/>
            <person name="Ament-Velasquez S.L."/>
            <person name="Kruys A."/>
            <person name="Hutchinson M.I."/>
            <person name="Powell A.J."/>
            <person name="Barry K."/>
            <person name="Miller A.N."/>
            <person name="Grigoriev I.V."/>
            <person name="Debuchy R."/>
            <person name="Gladieux P."/>
            <person name="Hiltunen Thoren M."/>
            <person name="Johannesson H."/>
        </authorList>
    </citation>
    <scope>NUCLEOTIDE SEQUENCE</scope>
    <source>
        <strain evidence="2">CBS 892.96</strain>
    </source>
</reference>
<evidence type="ECO:0000313" key="2">
    <source>
        <dbReference type="EMBL" id="KAK4174081.1"/>
    </source>
</evidence>
<evidence type="ECO:0000256" key="1">
    <source>
        <dbReference type="SAM" id="SignalP"/>
    </source>
</evidence>
<accession>A0AAN7A3K2</accession>
<organism evidence="2 3">
    <name type="scientific">Triangularia setosa</name>
    <dbReference type="NCBI Taxonomy" id="2587417"/>
    <lineage>
        <taxon>Eukaryota</taxon>
        <taxon>Fungi</taxon>
        <taxon>Dikarya</taxon>
        <taxon>Ascomycota</taxon>
        <taxon>Pezizomycotina</taxon>
        <taxon>Sordariomycetes</taxon>
        <taxon>Sordariomycetidae</taxon>
        <taxon>Sordariales</taxon>
        <taxon>Podosporaceae</taxon>
        <taxon>Triangularia</taxon>
    </lineage>
</organism>
<feature type="chain" id="PRO_5042821625" description="Secreted protein" evidence="1">
    <location>
        <begin position="19"/>
        <end position="112"/>
    </location>
</feature>
<name>A0AAN7A3K2_9PEZI</name>
<keyword evidence="3" id="KW-1185">Reference proteome</keyword>
<proteinExistence type="predicted"/>